<feature type="non-terminal residue" evidence="2">
    <location>
        <position position="1"/>
    </location>
</feature>
<feature type="compositionally biased region" description="Acidic residues" evidence="1">
    <location>
        <begin position="1"/>
        <end position="28"/>
    </location>
</feature>
<accession>A0A699ZW84</accession>
<gene>
    <name evidence="2" type="ORF">HaLaN_25177</name>
</gene>
<evidence type="ECO:0000313" key="3">
    <source>
        <dbReference type="Proteomes" id="UP000485058"/>
    </source>
</evidence>
<proteinExistence type="predicted"/>
<dbReference type="EMBL" id="BLLF01003296">
    <property type="protein sequence ID" value="GFH26943.1"/>
    <property type="molecule type" value="Genomic_DNA"/>
</dbReference>
<feature type="region of interest" description="Disordered" evidence="1">
    <location>
        <begin position="1"/>
        <end position="46"/>
    </location>
</feature>
<sequence>RCNAFVDEEAVVSGSDDSEDEEDDEDAGSLDGFVTDGTPSVDGSPMGMEMYHGWALTQCPARAVGMAPEAGAVGMTMERASELLLLGCTVAAASS</sequence>
<dbReference type="Proteomes" id="UP000485058">
    <property type="component" value="Unassembled WGS sequence"/>
</dbReference>
<feature type="non-terminal residue" evidence="2">
    <location>
        <position position="95"/>
    </location>
</feature>
<protein>
    <submittedName>
        <fullName evidence="2">Uncharacterized protein</fullName>
    </submittedName>
</protein>
<keyword evidence="3" id="KW-1185">Reference proteome</keyword>
<comment type="caution">
    <text evidence="2">The sequence shown here is derived from an EMBL/GenBank/DDBJ whole genome shotgun (WGS) entry which is preliminary data.</text>
</comment>
<evidence type="ECO:0000256" key="1">
    <source>
        <dbReference type="SAM" id="MobiDB-lite"/>
    </source>
</evidence>
<reference evidence="2 3" key="1">
    <citation type="submission" date="2020-02" db="EMBL/GenBank/DDBJ databases">
        <title>Draft genome sequence of Haematococcus lacustris strain NIES-144.</title>
        <authorList>
            <person name="Morimoto D."/>
            <person name="Nakagawa S."/>
            <person name="Yoshida T."/>
            <person name="Sawayama S."/>
        </authorList>
    </citation>
    <scope>NUCLEOTIDE SEQUENCE [LARGE SCALE GENOMIC DNA]</scope>
    <source>
        <strain evidence="2 3">NIES-144</strain>
    </source>
</reference>
<name>A0A699ZW84_HAELA</name>
<organism evidence="2 3">
    <name type="scientific">Haematococcus lacustris</name>
    <name type="common">Green alga</name>
    <name type="synonym">Haematococcus pluvialis</name>
    <dbReference type="NCBI Taxonomy" id="44745"/>
    <lineage>
        <taxon>Eukaryota</taxon>
        <taxon>Viridiplantae</taxon>
        <taxon>Chlorophyta</taxon>
        <taxon>core chlorophytes</taxon>
        <taxon>Chlorophyceae</taxon>
        <taxon>CS clade</taxon>
        <taxon>Chlamydomonadales</taxon>
        <taxon>Haematococcaceae</taxon>
        <taxon>Haematococcus</taxon>
    </lineage>
</organism>
<dbReference type="AlphaFoldDB" id="A0A699ZW84"/>
<evidence type="ECO:0000313" key="2">
    <source>
        <dbReference type="EMBL" id="GFH26943.1"/>
    </source>
</evidence>